<organism evidence="1 2">
    <name type="scientific">Zostera marina</name>
    <name type="common">Eelgrass</name>
    <dbReference type="NCBI Taxonomy" id="29655"/>
    <lineage>
        <taxon>Eukaryota</taxon>
        <taxon>Viridiplantae</taxon>
        <taxon>Streptophyta</taxon>
        <taxon>Embryophyta</taxon>
        <taxon>Tracheophyta</taxon>
        <taxon>Spermatophyta</taxon>
        <taxon>Magnoliopsida</taxon>
        <taxon>Liliopsida</taxon>
        <taxon>Zosteraceae</taxon>
        <taxon>Zostera</taxon>
    </lineage>
</organism>
<comment type="caution">
    <text evidence="1">The sequence shown here is derived from an EMBL/GenBank/DDBJ whole genome shotgun (WGS) entry which is preliminary data.</text>
</comment>
<dbReference type="AlphaFoldDB" id="A0A0K9P6Z5"/>
<sequence>MQEEGWVVCRAFKKRIPNINNMRPIESCFLHRLQPSPILQHPSPTSVCKEEFEFDQLCLSQFFDLPLLETSSTLLPLTSETEEEEEHVVTVGGEKVTDWRALDRFVASQLSPDEGFMGDTLEKGLEDNNLRGLLAPDFDIGVFVFEN</sequence>
<evidence type="ECO:0000313" key="2">
    <source>
        <dbReference type="Proteomes" id="UP000036987"/>
    </source>
</evidence>
<dbReference type="EMBL" id="LFYR01001099">
    <property type="protein sequence ID" value="KMZ64764.1"/>
    <property type="molecule type" value="Genomic_DNA"/>
</dbReference>
<evidence type="ECO:0008006" key="3">
    <source>
        <dbReference type="Google" id="ProtNLM"/>
    </source>
</evidence>
<evidence type="ECO:0000313" key="1">
    <source>
        <dbReference type="EMBL" id="KMZ64764.1"/>
    </source>
</evidence>
<dbReference type="Proteomes" id="UP000036987">
    <property type="component" value="Unassembled WGS sequence"/>
</dbReference>
<name>A0A0K9P6Z5_ZOSMR</name>
<accession>A0A0K9P6Z5</accession>
<reference evidence="2" key="1">
    <citation type="journal article" date="2016" name="Nature">
        <title>The genome of the seagrass Zostera marina reveals angiosperm adaptation to the sea.</title>
        <authorList>
            <person name="Olsen J.L."/>
            <person name="Rouze P."/>
            <person name="Verhelst B."/>
            <person name="Lin Y.-C."/>
            <person name="Bayer T."/>
            <person name="Collen J."/>
            <person name="Dattolo E."/>
            <person name="De Paoli E."/>
            <person name="Dittami S."/>
            <person name="Maumus F."/>
            <person name="Michel G."/>
            <person name="Kersting A."/>
            <person name="Lauritano C."/>
            <person name="Lohaus R."/>
            <person name="Toepel M."/>
            <person name="Tonon T."/>
            <person name="Vanneste K."/>
            <person name="Amirebrahimi M."/>
            <person name="Brakel J."/>
            <person name="Bostroem C."/>
            <person name="Chovatia M."/>
            <person name="Grimwood J."/>
            <person name="Jenkins J.W."/>
            <person name="Jueterbock A."/>
            <person name="Mraz A."/>
            <person name="Stam W.T."/>
            <person name="Tice H."/>
            <person name="Bornberg-Bauer E."/>
            <person name="Green P.J."/>
            <person name="Pearson G.A."/>
            <person name="Procaccini G."/>
            <person name="Duarte C.M."/>
            <person name="Schmutz J."/>
            <person name="Reusch T.B.H."/>
            <person name="Van de Peer Y."/>
        </authorList>
    </citation>
    <scope>NUCLEOTIDE SEQUENCE [LARGE SCALE GENOMIC DNA]</scope>
    <source>
        <strain evidence="2">cv. Finnish</strain>
    </source>
</reference>
<protein>
    <recommendedName>
        <fullName evidence="3">NAC domain-containing protein</fullName>
    </recommendedName>
</protein>
<keyword evidence="2" id="KW-1185">Reference proteome</keyword>
<dbReference type="OrthoDB" id="668305at2759"/>
<proteinExistence type="predicted"/>
<gene>
    <name evidence="1" type="ORF">ZOSMA_34G00410</name>
</gene>